<dbReference type="EMBL" id="BAABRR010000005">
    <property type="protein sequence ID" value="GAA5518717.1"/>
    <property type="molecule type" value="Genomic_DNA"/>
</dbReference>
<protein>
    <submittedName>
        <fullName evidence="1">Uncharacterized protein</fullName>
    </submittedName>
</protein>
<name>A0ABP9WFY0_9MICO</name>
<sequence length="158" mass="16481">MTEGTPASSSPDVALLLTPIPSARFLTALLALNKVRGRVLETSGGPLAVFEDASPAAVNSATRTVSGFVKQAEFLLAVTRDGQAKVEVWKGGVAVRDLPAGLALADAPGVVTTLLTGAQSIDDVASTHADKVHSTKMSRFAAYRELLKEAKALRRNQA</sequence>
<organism evidence="1 2">
    <name type="scientific">Demequina sediminis</name>
    <dbReference type="NCBI Taxonomy" id="1930058"/>
    <lineage>
        <taxon>Bacteria</taxon>
        <taxon>Bacillati</taxon>
        <taxon>Actinomycetota</taxon>
        <taxon>Actinomycetes</taxon>
        <taxon>Micrococcales</taxon>
        <taxon>Demequinaceae</taxon>
        <taxon>Demequina</taxon>
    </lineage>
</organism>
<comment type="caution">
    <text evidence="1">The sequence shown here is derived from an EMBL/GenBank/DDBJ whole genome shotgun (WGS) entry which is preliminary data.</text>
</comment>
<evidence type="ECO:0000313" key="1">
    <source>
        <dbReference type="EMBL" id="GAA5518717.1"/>
    </source>
</evidence>
<accession>A0ABP9WFY0</accession>
<dbReference type="RefSeq" id="WP_286216302.1">
    <property type="nucleotide sequence ID" value="NZ_AP027736.1"/>
</dbReference>
<keyword evidence="2" id="KW-1185">Reference proteome</keyword>
<evidence type="ECO:0000313" key="2">
    <source>
        <dbReference type="Proteomes" id="UP001426770"/>
    </source>
</evidence>
<reference evidence="1 2" key="1">
    <citation type="submission" date="2024-02" db="EMBL/GenBank/DDBJ databases">
        <title>Lysinimicrobium sediminis NBRC 112286.</title>
        <authorList>
            <person name="Ichikawa N."/>
            <person name="Katano-Makiyama Y."/>
            <person name="Hidaka K."/>
        </authorList>
    </citation>
    <scope>NUCLEOTIDE SEQUENCE [LARGE SCALE GENOMIC DNA]</scope>
    <source>
        <strain evidence="1 2">NBRC 112286</strain>
    </source>
</reference>
<gene>
    <name evidence="1" type="ORF">Lsed01_01150</name>
</gene>
<proteinExistence type="predicted"/>
<dbReference type="Proteomes" id="UP001426770">
    <property type="component" value="Unassembled WGS sequence"/>
</dbReference>